<organism evidence="1 5">
    <name type="scientific">Didymodactylos carnosus</name>
    <dbReference type="NCBI Taxonomy" id="1234261"/>
    <lineage>
        <taxon>Eukaryota</taxon>
        <taxon>Metazoa</taxon>
        <taxon>Spiralia</taxon>
        <taxon>Gnathifera</taxon>
        <taxon>Rotifera</taxon>
        <taxon>Eurotatoria</taxon>
        <taxon>Bdelloidea</taxon>
        <taxon>Philodinida</taxon>
        <taxon>Philodinidae</taxon>
        <taxon>Didymodactylos</taxon>
    </lineage>
</organism>
<dbReference type="OrthoDB" id="8060926at2759"/>
<dbReference type="EMBL" id="CAJNOQ010002842">
    <property type="protein sequence ID" value="CAF0981876.1"/>
    <property type="molecule type" value="Genomic_DNA"/>
</dbReference>
<dbReference type="AlphaFoldDB" id="A0A814F915"/>
<reference evidence="1" key="1">
    <citation type="submission" date="2021-02" db="EMBL/GenBank/DDBJ databases">
        <authorList>
            <person name="Nowell W R."/>
        </authorList>
    </citation>
    <scope>NUCLEOTIDE SEQUENCE</scope>
</reference>
<evidence type="ECO:0000313" key="3">
    <source>
        <dbReference type="EMBL" id="CAF3754398.1"/>
    </source>
</evidence>
<dbReference type="EMBL" id="CAJNOK010009453">
    <property type="protein sequence ID" value="CAF1090439.1"/>
    <property type="molecule type" value="Genomic_DNA"/>
</dbReference>
<dbReference type="EMBL" id="CAJOBA010009473">
    <property type="protein sequence ID" value="CAF3852167.1"/>
    <property type="molecule type" value="Genomic_DNA"/>
</dbReference>
<name>A0A814F915_9BILA</name>
<dbReference type="PANTHER" id="PTHR47018">
    <property type="entry name" value="CXC DOMAIN-CONTAINING PROTEIN-RELATED"/>
    <property type="match status" value="1"/>
</dbReference>
<evidence type="ECO:0000313" key="1">
    <source>
        <dbReference type="EMBL" id="CAF0981876.1"/>
    </source>
</evidence>
<evidence type="ECO:0000313" key="2">
    <source>
        <dbReference type="EMBL" id="CAF1090439.1"/>
    </source>
</evidence>
<dbReference type="Proteomes" id="UP000663829">
    <property type="component" value="Unassembled WGS sequence"/>
</dbReference>
<dbReference type="PANTHER" id="PTHR47018:SF2">
    <property type="entry name" value="TESMIN_TSO1-LIKE CXC DOMAIN-CONTAINING PROTEIN"/>
    <property type="match status" value="1"/>
</dbReference>
<accession>A0A814F915</accession>
<evidence type="ECO:0000313" key="4">
    <source>
        <dbReference type="EMBL" id="CAF3852167.1"/>
    </source>
</evidence>
<dbReference type="EMBL" id="CAJOBC010002842">
    <property type="protein sequence ID" value="CAF3754398.1"/>
    <property type="molecule type" value="Genomic_DNA"/>
</dbReference>
<evidence type="ECO:0000313" key="5">
    <source>
        <dbReference type="Proteomes" id="UP000663829"/>
    </source>
</evidence>
<proteinExistence type="predicted"/>
<protein>
    <submittedName>
        <fullName evidence="1">Uncharacterized protein</fullName>
    </submittedName>
</protein>
<gene>
    <name evidence="1" type="ORF">GPM918_LOCUS12792</name>
    <name evidence="2" type="ORF">OVA965_LOCUS18789</name>
    <name evidence="3" type="ORF">SRO942_LOCUS12792</name>
    <name evidence="4" type="ORF">TMI583_LOCUS18803</name>
</gene>
<sequence>MCNCGRRDLQKLRQATLQSLLPIQILKQLLPPTPHDLTTDVHKQNWLENFVQKLEKSRLYNIFVEWSEKSNQKSYSFKFWKFILFELLEPVIKLYISIRMTNFKGRNAAISLMVPMFFAQKRHNYAPLGTRHLADLQKASEELFKFLSLSFSVQRTPRLFSSVAVDQAIEYTINKYGKGGGGINGHFGEKTTERWTQSFSFPSLLCSITHDLAGLETERNTIDSHLEISLNRLKVDYDDIQIILSKLKLENLFVIDAQNRNMRVLFTGESLPVRLPSRYDYDQFINRAATAILIRNCWLRMVQQIPKNKIFIVAGPDTKTFQLTNNNVMESTDLACNHFEADTRMFVHVNHISYNSKYAQIVLKATDIDIVVLAVGYANQFQTELLVNSSFSPTNQKFINCSKL</sequence>
<keyword evidence="5" id="KW-1185">Reference proteome</keyword>
<dbReference type="Proteomes" id="UP000677228">
    <property type="component" value="Unassembled WGS sequence"/>
</dbReference>
<dbReference type="Proteomes" id="UP000682733">
    <property type="component" value="Unassembled WGS sequence"/>
</dbReference>
<comment type="caution">
    <text evidence="1">The sequence shown here is derived from an EMBL/GenBank/DDBJ whole genome shotgun (WGS) entry which is preliminary data.</text>
</comment>
<dbReference type="Proteomes" id="UP000681722">
    <property type="component" value="Unassembled WGS sequence"/>
</dbReference>